<keyword evidence="2" id="KW-0732">Signal</keyword>
<dbReference type="PROSITE" id="PS51257">
    <property type="entry name" value="PROKAR_LIPOPROTEIN"/>
    <property type="match status" value="1"/>
</dbReference>
<dbReference type="PANTHER" id="PTHR48081:SF33">
    <property type="entry name" value="KYNURENINE FORMAMIDASE"/>
    <property type="match status" value="1"/>
</dbReference>
<feature type="domain" description="Peptidase S9 prolyl oligopeptidase catalytic" evidence="3">
    <location>
        <begin position="206"/>
        <end position="366"/>
    </location>
</feature>
<keyword evidence="1" id="KW-0378">Hydrolase</keyword>
<dbReference type="GO" id="GO:0004061">
    <property type="term" value="F:arylformamidase activity"/>
    <property type="evidence" value="ECO:0007669"/>
    <property type="project" value="TreeGrafter"/>
</dbReference>
<dbReference type="Pfam" id="PF00326">
    <property type="entry name" value="Peptidase_S9"/>
    <property type="match status" value="1"/>
</dbReference>
<protein>
    <recommendedName>
        <fullName evidence="3">Peptidase S9 prolyl oligopeptidase catalytic domain-containing protein</fullName>
    </recommendedName>
</protein>
<dbReference type="InterPro" id="IPR001375">
    <property type="entry name" value="Peptidase_S9_cat"/>
</dbReference>
<feature type="chain" id="PRO_5035205710" description="Peptidase S9 prolyl oligopeptidase catalytic domain-containing protein" evidence="2">
    <location>
        <begin position="24"/>
        <end position="375"/>
    </location>
</feature>
<evidence type="ECO:0000313" key="5">
    <source>
        <dbReference type="Proteomes" id="UP000789595"/>
    </source>
</evidence>
<evidence type="ECO:0000259" key="3">
    <source>
        <dbReference type="Pfam" id="PF00326"/>
    </source>
</evidence>
<feature type="signal peptide" evidence="2">
    <location>
        <begin position="1"/>
        <end position="23"/>
    </location>
</feature>
<proteinExistence type="predicted"/>
<comment type="caution">
    <text evidence="4">The sequence shown here is derived from an EMBL/GenBank/DDBJ whole genome shotgun (WGS) entry which is preliminary data.</text>
</comment>
<dbReference type="GO" id="GO:0008236">
    <property type="term" value="F:serine-type peptidase activity"/>
    <property type="evidence" value="ECO:0007669"/>
    <property type="project" value="InterPro"/>
</dbReference>
<evidence type="ECO:0000256" key="2">
    <source>
        <dbReference type="SAM" id="SignalP"/>
    </source>
</evidence>
<accession>A0A8J2SMX8</accession>
<dbReference type="GO" id="GO:0006508">
    <property type="term" value="P:proteolysis"/>
    <property type="evidence" value="ECO:0007669"/>
    <property type="project" value="InterPro"/>
</dbReference>
<evidence type="ECO:0000256" key="1">
    <source>
        <dbReference type="ARBA" id="ARBA00022801"/>
    </source>
</evidence>
<dbReference type="InterPro" id="IPR029058">
    <property type="entry name" value="AB_hydrolase_fold"/>
</dbReference>
<reference evidence="4" key="1">
    <citation type="submission" date="2021-11" db="EMBL/GenBank/DDBJ databases">
        <authorList>
            <consortium name="Genoscope - CEA"/>
            <person name="William W."/>
        </authorList>
    </citation>
    <scope>NUCLEOTIDE SEQUENCE</scope>
</reference>
<gene>
    <name evidence="4" type="ORF">PECAL_2P24700</name>
</gene>
<dbReference type="SUPFAM" id="SSF53474">
    <property type="entry name" value="alpha/beta-Hydrolases"/>
    <property type="match status" value="1"/>
</dbReference>
<dbReference type="PANTHER" id="PTHR48081">
    <property type="entry name" value="AB HYDROLASE SUPERFAMILY PROTEIN C4A8.06C"/>
    <property type="match status" value="1"/>
</dbReference>
<evidence type="ECO:0000313" key="4">
    <source>
        <dbReference type="EMBL" id="CAH0369349.1"/>
    </source>
</evidence>
<dbReference type="Gene3D" id="3.40.50.1820">
    <property type="entry name" value="alpha/beta hydrolase"/>
    <property type="match status" value="1"/>
</dbReference>
<dbReference type="Proteomes" id="UP000789595">
    <property type="component" value="Unassembled WGS sequence"/>
</dbReference>
<sequence length="375" mass="38994">MRMPQQGMVWAIAATSLACLAAALKPSQPPPKRRNPLVRTASDVAAGAVMPAVLLGVVGAAAAGAEDAEGAVGKVIPTRLARLLRDSRIAWRQFTAFEAVAGFVALAAADAKDSGRSLVQAGRALLEQWRRAGETLVESRDEGGHAIDLYAGGDSTRPLVVLVPGGGWCHGDDARLYRLLAARVAKRSRCEVAVAQYAPWPLGDGEDMVDAVAAALTWAERRRPGGVVAVGLSAGAHLVAAASTTRGARPAAAALCSGVFDLEEHYAHESRRGVHDVSALGAAYAGKMRAYSPVCGKTFADKVLLVHGAADLTAPLTSGADAVAAVHAAAPDVVFTRVDVEGGHLDYAMRAMRDDKAPFLDWVDDLVEGVAGEME</sequence>
<keyword evidence="5" id="KW-1185">Reference proteome</keyword>
<dbReference type="EMBL" id="CAKKNE010000002">
    <property type="protein sequence ID" value="CAH0369349.1"/>
    <property type="molecule type" value="Genomic_DNA"/>
</dbReference>
<name>A0A8J2SMX8_9STRA</name>
<dbReference type="AlphaFoldDB" id="A0A8J2SMX8"/>
<organism evidence="4 5">
    <name type="scientific">Pelagomonas calceolata</name>
    <dbReference type="NCBI Taxonomy" id="35677"/>
    <lineage>
        <taxon>Eukaryota</taxon>
        <taxon>Sar</taxon>
        <taxon>Stramenopiles</taxon>
        <taxon>Ochrophyta</taxon>
        <taxon>Pelagophyceae</taxon>
        <taxon>Pelagomonadales</taxon>
        <taxon>Pelagomonadaceae</taxon>
        <taxon>Pelagomonas</taxon>
    </lineage>
</organism>
<dbReference type="OrthoDB" id="6495301at2759"/>
<dbReference type="InterPro" id="IPR050300">
    <property type="entry name" value="GDXG_lipolytic_enzyme"/>
</dbReference>